<evidence type="ECO:0008006" key="3">
    <source>
        <dbReference type="Google" id="ProtNLM"/>
    </source>
</evidence>
<dbReference type="Pfam" id="PF04634">
    <property type="entry name" value="YezG-like"/>
    <property type="match status" value="1"/>
</dbReference>
<dbReference type="EMBL" id="AODG01000015">
    <property type="protein sequence ID" value="EUJ26625.1"/>
    <property type="molecule type" value="Genomic_DNA"/>
</dbReference>
<gene>
    <name evidence="1" type="ORF">LMUR_12471</name>
</gene>
<evidence type="ECO:0000313" key="2">
    <source>
        <dbReference type="Proteomes" id="UP000019251"/>
    </source>
</evidence>
<comment type="caution">
    <text evidence="1">The sequence shown here is derived from an EMBL/GenBank/DDBJ whole genome shotgun (WGS) entry which is preliminary data.</text>
</comment>
<dbReference type="NCBIfam" id="TIGR01741">
    <property type="entry name" value="staph_tand_hypo"/>
    <property type="match status" value="1"/>
</dbReference>
<accession>A0A829R4Y5</accession>
<sequence length="161" mass="19351">MFEEKLKEKYSEIAEQVNSMIPIKWEEFFLHGEAGEDGGAVYFFFKEVGKDDYIYSEEIHEIFNIDESSLDIETYKLYQLVSELKFLFIEDEQEPWFSVMIHLTVKGELNVEFDYMNWLETPFGSGARRVYFEKKYLGKEPDAEYWANEIREIEEWIRVNS</sequence>
<proteinExistence type="predicted"/>
<dbReference type="RefSeq" id="WP_036107568.1">
    <property type="nucleotide sequence ID" value="NZ_AODG01000015.1"/>
</dbReference>
<dbReference type="AlphaFoldDB" id="A0A829R4Y5"/>
<name>A0A829R4Y5_LISGR</name>
<dbReference type="InterPro" id="IPR036170">
    <property type="entry name" value="YezG-like_sf"/>
</dbReference>
<dbReference type="Gene3D" id="3.30.500.20">
    <property type="entry name" value="BH3703-like domains"/>
    <property type="match status" value="1"/>
</dbReference>
<dbReference type="Proteomes" id="UP000019251">
    <property type="component" value="Unassembled WGS sequence"/>
</dbReference>
<dbReference type="SUPFAM" id="SSF160424">
    <property type="entry name" value="BH3703-like"/>
    <property type="match status" value="1"/>
</dbReference>
<reference evidence="1 2" key="1">
    <citation type="submission" date="2012-12" db="EMBL/GenBank/DDBJ databases">
        <title>Novel taxa of Listeriaceae from agricultural environments in the United States.</title>
        <authorList>
            <person name="den Bakker H.C."/>
            <person name="Allred A."/>
            <person name="Warchocki S."/>
            <person name="Wright E.M."/>
            <person name="Burrell A."/>
            <person name="Nightingale K.K."/>
            <person name="Kephart D."/>
            <person name="Wiedmann M."/>
        </authorList>
    </citation>
    <scope>NUCLEOTIDE SEQUENCE [LARGE SCALE GENOMIC DNA]</scope>
    <source>
        <strain evidence="1 2">FSL F6-1183</strain>
    </source>
</reference>
<protein>
    <recommendedName>
        <fullName evidence="3">TIGR01741 family protein</fullName>
    </recommendedName>
</protein>
<organism evidence="1 2">
    <name type="scientific">Listeria grayi FSL F6-1183</name>
    <dbReference type="NCBI Taxonomy" id="1265827"/>
    <lineage>
        <taxon>Bacteria</taxon>
        <taxon>Bacillati</taxon>
        <taxon>Bacillota</taxon>
        <taxon>Bacilli</taxon>
        <taxon>Bacillales</taxon>
        <taxon>Listeriaceae</taxon>
        <taxon>Listeria</taxon>
    </lineage>
</organism>
<evidence type="ECO:0000313" key="1">
    <source>
        <dbReference type="EMBL" id="EUJ26625.1"/>
    </source>
</evidence>
<dbReference type="InterPro" id="IPR006728">
    <property type="entry name" value="YezG-like"/>
</dbReference>